<evidence type="ECO:0000313" key="2">
    <source>
        <dbReference type="Proteomes" id="UP000215914"/>
    </source>
</evidence>
<dbReference type="AlphaFoldDB" id="A0A251T5S3"/>
<reference evidence="2" key="1">
    <citation type="journal article" date="2017" name="Nature">
        <title>The sunflower genome provides insights into oil metabolism, flowering and Asterid evolution.</title>
        <authorList>
            <person name="Badouin H."/>
            <person name="Gouzy J."/>
            <person name="Grassa C.J."/>
            <person name="Murat F."/>
            <person name="Staton S.E."/>
            <person name="Cottret L."/>
            <person name="Lelandais-Briere C."/>
            <person name="Owens G.L."/>
            <person name="Carrere S."/>
            <person name="Mayjonade B."/>
            <person name="Legrand L."/>
            <person name="Gill N."/>
            <person name="Kane N.C."/>
            <person name="Bowers J.E."/>
            <person name="Hubner S."/>
            <person name="Bellec A."/>
            <person name="Berard A."/>
            <person name="Berges H."/>
            <person name="Blanchet N."/>
            <person name="Boniface M.C."/>
            <person name="Brunel D."/>
            <person name="Catrice O."/>
            <person name="Chaidir N."/>
            <person name="Claudel C."/>
            <person name="Donnadieu C."/>
            <person name="Faraut T."/>
            <person name="Fievet G."/>
            <person name="Helmstetter N."/>
            <person name="King M."/>
            <person name="Knapp S.J."/>
            <person name="Lai Z."/>
            <person name="Le Paslier M.C."/>
            <person name="Lippi Y."/>
            <person name="Lorenzon L."/>
            <person name="Mandel J.R."/>
            <person name="Marage G."/>
            <person name="Marchand G."/>
            <person name="Marquand E."/>
            <person name="Bret-Mestries E."/>
            <person name="Morien E."/>
            <person name="Nambeesan S."/>
            <person name="Nguyen T."/>
            <person name="Pegot-Espagnet P."/>
            <person name="Pouilly N."/>
            <person name="Raftis F."/>
            <person name="Sallet E."/>
            <person name="Schiex T."/>
            <person name="Thomas J."/>
            <person name="Vandecasteele C."/>
            <person name="Vares D."/>
            <person name="Vear F."/>
            <person name="Vautrin S."/>
            <person name="Crespi M."/>
            <person name="Mangin B."/>
            <person name="Burke J.M."/>
            <person name="Salse J."/>
            <person name="Munos S."/>
            <person name="Vincourt P."/>
            <person name="Rieseberg L.H."/>
            <person name="Langlade N.B."/>
        </authorList>
    </citation>
    <scope>NUCLEOTIDE SEQUENCE [LARGE SCALE GENOMIC DNA]</scope>
    <source>
        <strain evidence="2">cv. SF193</strain>
    </source>
</reference>
<dbReference type="InParanoid" id="A0A251T5S3"/>
<dbReference type="Proteomes" id="UP000215914">
    <property type="component" value="Chromosome 12"/>
</dbReference>
<evidence type="ECO:0000313" key="1">
    <source>
        <dbReference type="EMBL" id="OTG06264.1"/>
    </source>
</evidence>
<accession>A0A251T5S3</accession>
<gene>
    <name evidence="1" type="ORF">HannXRQ_Chr12g0382871</name>
</gene>
<dbReference type="EMBL" id="CM007901">
    <property type="protein sequence ID" value="OTG06264.1"/>
    <property type="molecule type" value="Genomic_DNA"/>
</dbReference>
<proteinExistence type="predicted"/>
<organism evidence="1 2">
    <name type="scientific">Helianthus annuus</name>
    <name type="common">Common sunflower</name>
    <dbReference type="NCBI Taxonomy" id="4232"/>
    <lineage>
        <taxon>Eukaryota</taxon>
        <taxon>Viridiplantae</taxon>
        <taxon>Streptophyta</taxon>
        <taxon>Embryophyta</taxon>
        <taxon>Tracheophyta</taxon>
        <taxon>Spermatophyta</taxon>
        <taxon>Magnoliopsida</taxon>
        <taxon>eudicotyledons</taxon>
        <taxon>Gunneridae</taxon>
        <taxon>Pentapetalae</taxon>
        <taxon>asterids</taxon>
        <taxon>campanulids</taxon>
        <taxon>Asterales</taxon>
        <taxon>Asteraceae</taxon>
        <taxon>Asteroideae</taxon>
        <taxon>Heliantheae alliance</taxon>
        <taxon>Heliantheae</taxon>
        <taxon>Helianthus</taxon>
    </lineage>
</organism>
<keyword evidence="2" id="KW-1185">Reference proteome</keyword>
<name>A0A251T5S3_HELAN</name>
<sequence>MNRAMSASSKSRLCSLFRSDALHKDPRGYIVRRFSLLVNDSGHESGDFLIVFLVNRNCYAFC</sequence>
<protein>
    <submittedName>
        <fullName evidence="1">Uncharacterized protein</fullName>
    </submittedName>
</protein>